<keyword evidence="6" id="KW-0408">Iron</keyword>
<evidence type="ECO:0000256" key="3">
    <source>
        <dbReference type="ARBA" id="ARBA00022617"/>
    </source>
</evidence>
<evidence type="ECO:0008006" key="11">
    <source>
        <dbReference type="Google" id="ProtNLM"/>
    </source>
</evidence>
<keyword evidence="4" id="KW-0479">Metal-binding</keyword>
<dbReference type="InterPro" id="IPR036396">
    <property type="entry name" value="Cyt_P450_sf"/>
</dbReference>
<evidence type="ECO:0000256" key="5">
    <source>
        <dbReference type="ARBA" id="ARBA00023002"/>
    </source>
</evidence>
<dbReference type="PANTHER" id="PTHR24305">
    <property type="entry name" value="CYTOCHROME P450"/>
    <property type="match status" value="1"/>
</dbReference>
<protein>
    <recommendedName>
        <fullName evidence="11">Cytochrome P450</fullName>
    </recommendedName>
</protein>
<keyword evidence="5" id="KW-0560">Oxidoreductase</keyword>
<sequence>MPWSTVLSTAGILLGTFLGYILTVSYNHRRRINGLRKRGVPMPEGWSWITGHLLVLQKYLDRMPPNAALTSATREMCGELFPDTEMCLIDLWPFYPPHFIVFNPEAISQVCNKDNLPKLAFMSRLMRQVTGGPDLLSMDGDEWKHCRSLFNPGFSTGAMSNNVPHIVDSILVFRQKLIGMIGQGMFPLDEYTTRLTAEIILKVSLGDDSNYQRSPNPLITALRRILEWHSFWDPRILLHPLRPMVQAYHGYLINTYIRKLLDRQYLEVKHTELAKGQDEDPKSIKSVTTLALETYLRDTNPAPQKDSLDEGFAHMLASQIRLFLFAGTDSTSTVLVYLYHILAKHPDALARLRKEHDEVFGPDPGDAADLLKERPSLLNSCKFTLAFIKETLRLYSPAGTMRAGLPGGTITDLRGHAHPLDGLGIHVLHQALHVNPRVWPRPYEFLPERFLVGPGHELYPSPAAYRPFEQGPKNCLGLTLVHNELRIALILTCRDLTITDAYDELDAKTDNAVGPLAKLKRQLFGAANKPRTVCGERAYQTDAPGGHPIDGYPCRVEWAAAEL</sequence>
<keyword evidence="8" id="KW-1133">Transmembrane helix</keyword>
<dbReference type="Pfam" id="PF00067">
    <property type="entry name" value="p450"/>
    <property type="match status" value="1"/>
</dbReference>
<evidence type="ECO:0000256" key="2">
    <source>
        <dbReference type="ARBA" id="ARBA00005179"/>
    </source>
</evidence>
<name>A0ABR1Q1X0_9PEZI</name>
<keyword evidence="7" id="KW-0503">Monooxygenase</keyword>
<evidence type="ECO:0000313" key="10">
    <source>
        <dbReference type="Proteomes" id="UP001391051"/>
    </source>
</evidence>
<dbReference type="InterPro" id="IPR002401">
    <property type="entry name" value="Cyt_P450_E_grp-I"/>
</dbReference>
<keyword evidence="10" id="KW-1185">Reference proteome</keyword>
<dbReference type="EMBL" id="JAQQWE010000008">
    <property type="protein sequence ID" value="KAK7943839.1"/>
    <property type="molecule type" value="Genomic_DNA"/>
</dbReference>
<dbReference type="InterPro" id="IPR050121">
    <property type="entry name" value="Cytochrome_P450_monoxygenase"/>
</dbReference>
<accession>A0ABR1Q1X0</accession>
<evidence type="ECO:0000256" key="1">
    <source>
        <dbReference type="ARBA" id="ARBA00001971"/>
    </source>
</evidence>
<dbReference type="PANTHER" id="PTHR24305:SF107">
    <property type="entry name" value="P450, PUTATIVE (EUROFUNG)-RELATED"/>
    <property type="match status" value="1"/>
</dbReference>
<dbReference type="SUPFAM" id="SSF48264">
    <property type="entry name" value="Cytochrome P450"/>
    <property type="match status" value="1"/>
</dbReference>
<proteinExistence type="predicted"/>
<evidence type="ECO:0000256" key="7">
    <source>
        <dbReference type="ARBA" id="ARBA00023033"/>
    </source>
</evidence>
<organism evidence="9 10">
    <name type="scientific">Apiospora aurea</name>
    <dbReference type="NCBI Taxonomy" id="335848"/>
    <lineage>
        <taxon>Eukaryota</taxon>
        <taxon>Fungi</taxon>
        <taxon>Dikarya</taxon>
        <taxon>Ascomycota</taxon>
        <taxon>Pezizomycotina</taxon>
        <taxon>Sordariomycetes</taxon>
        <taxon>Xylariomycetidae</taxon>
        <taxon>Amphisphaeriales</taxon>
        <taxon>Apiosporaceae</taxon>
        <taxon>Apiospora</taxon>
    </lineage>
</organism>
<comment type="pathway">
    <text evidence="2">Secondary metabolite biosynthesis.</text>
</comment>
<keyword evidence="3" id="KW-0349">Heme</keyword>
<dbReference type="RefSeq" id="XP_066695870.1">
    <property type="nucleotide sequence ID" value="XM_066849174.1"/>
</dbReference>
<evidence type="ECO:0000256" key="6">
    <source>
        <dbReference type="ARBA" id="ARBA00023004"/>
    </source>
</evidence>
<evidence type="ECO:0000256" key="4">
    <source>
        <dbReference type="ARBA" id="ARBA00022723"/>
    </source>
</evidence>
<reference evidence="9 10" key="1">
    <citation type="submission" date="2023-01" db="EMBL/GenBank/DDBJ databases">
        <title>Analysis of 21 Apiospora genomes using comparative genomics revels a genus with tremendous synthesis potential of carbohydrate active enzymes and secondary metabolites.</title>
        <authorList>
            <person name="Sorensen T."/>
        </authorList>
    </citation>
    <scope>NUCLEOTIDE SEQUENCE [LARGE SCALE GENOMIC DNA]</scope>
    <source>
        <strain evidence="9 10">CBS 24483</strain>
    </source>
</reference>
<dbReference type="CDD" id="cd11051">
    <property type="entry name" value="CYP59-like"/>
    <property type="match status" value="1"/>
</dbReference>
<evidence type="ECO:0000256" key="8">
    <source>
        <dbReference type="SAM" id="Phobius"/>
    </source>
</evidence>
<dbReference type="PRINTS" id="PR00385">
    <property type="entry name" value="P450"/>
</dbReference>
<keyword evidence="8" id="KW-0472">Membrane</keyword>
<feature type="transmembrane region" description="Helical" evidence="8">
    <location>
        <begin position="322"/>
        <end position="342"/>
    </location>
</feature>
<dbReference type="PRINTS" id="PR00463">
    <property type="entry name" value="EP450I"/>
</dbReference>
<dbReference type="InterPro" id="IPR001128">
    <property type="entry name" value="Cyt_P450"/>
</dbReference>
<comment type="cofactor">
    <cofactor evidence="1">
        <name>heme</name>
        <dbReference type="ChEBI" id="CHEBI:30413"/>
    </cofactor>
</comment>
<dbReference type="Gene3D" id="1.10.630.10">
    <property type="entry name" value="Cytochrome P450"/>
    <property type="match status" value="1"/>
</dbReference>
<keyword evidence="8" id="KW-0812">Transmembrane</keyword>
<dbReference type="GeneID" id="92082236"/>
<dbReference type="Proteomes" id="UP001391051">
    <property type="component" value="Unassembled WGS sequence"/>
</dbReference>
<gene>
    <name evidence="9" type="ORF">PG986_012952</name>
</gene>
<comment type="caution">
    <text evidence="9">The sequence shown here is derived from an EMBL/GenBank/DDBJ whole genome shotgun (WGS) entry which is preliminary data.</text>
</comment>
<evidence type="ECO:0000313" key="9">
    <source>
        <dbReference type="EMBL" id="KAK7943839.1"/>
    </source>
</evidence>
<feature type="transmembrane region" description="Helical" evidence="8">
    <location>
        <begin position="6"/>
        <end position="28"/>
    </location>
</feature>